<sequence>MAAEKLRKKLMEDTSLFPPGSFDQKDGHLGSPNVPVLTTFLTRKECSERGVHAPTTAGIFGSTTAGAYSICVSSSYEDDKDNGETLIYTGTGGQEDSFGGAGPQVADQTFDHPSNAALKKSVETKYPVRVVRGPNRGSRYAPESGYRYDGLYTVKSAYMGKGRSGYAICKYDLERLPNQPPIPINTKNK</sequence>
<evidence type="ECO:0000256" key="2">
    <source>
        <dbReference type="PROSITE-ProRule" id="PRU00358"/>
    </source>
</evidence>
<evidence type="ECO:0000259" key="3">
    <source>
        <dbReference type="PROSITE" id="PS51015"/>
    </source>
</evidence>
<dbReference type="GO" id="GO:0005634">
    <property type="term" value="C:nucleus"/>
    <property type="evidence" value="ECO:0007669"/>
    <property type="project" value="UniProtKB-SubCell"/>
</dbReference>
<dbReference type="EMBL" id="KL142387">
    <property type="protein sequence ID" value="KDR72876.1"/>
    <property type="molecule type" value="Genomic_DNA"/>
</dbReference>
<accession>A0A067SPQ1</accession>
<dbReference type="SMART" id="SM00466">
    <property type="entry name" value="SRA"/>
    <property type="match status" value="1"/>
</dbReference>
<dbReference type="PANTHER" id="PTHR14140:SF27">
    <property type="entry name" value="OS04G0289800 PROTEIN"/>
    <property type="match status" value="1"/>
</dbReference>
<dbReference type="HOGENOM" id="CLU_090083_2_0_1"/>
<keyword evidence="5" id="KW-1185">Reference proteome</keyword>
<dbReference type="Gene3D" id="2.30.280.10">
    <property type="entry name" value="SRA-YDG"/>
    <property type="match status" value="1"/>
</dbReference>
<dbReference type="PANTHER" id="PTHR14140">
    <property type="entry name" value="E3 UBIQUITIN-PROTEIN LIGASE UHRF-RELATED"/>
    <property type="match status" value="1"/>
</dbReference>
<feature type="domain" description="YDG" evidence="3">
    <location>
        <begin position="29"/>
        <end position="175"/>
    </location>
</feature>
<dbReference type="GO" id="GO:0044027">
    <property type="term" value="P:negative regulation of gene expression via chromosomal CpG island methylation"/>
    <property type="evidence" value="ECO:0007669"/>
    <property type="project" value="TreeGrafter"/>
</dbReference>
<dbReference type="GO" id="GO:0016567">
    <property type="term" value="P:protein ubiquitination"/>
    <property type="evidence" value="ECO:0007669"/>
    <property type="project" value="TreeGrafter"/>
</dbReference>
<dbReference type="SUPFAM" id="SSF88697">
    <property type="entry name" value="PUA domain-like"/>
    <property type="match status" value="1"/>
</dbReference>
<dbReference type="AlphaFoldDB" id="A0A067SPQ1"/>
<gene>
    <name evidence="4" type="ORF">GALMADRAFT_252197</name>
</gene>
<dbReference type="InterPro" id="IPR015947">
    <property type="entry name" value="PUA-like_sf"/>
</dbReference>
<dbReference type="InterPro" id="IPR036987">
    <property type="entry name" value="SRA-YDG_sf"/>
</dbReference>
<dbReference type="OrthoDB" id="2270193at2759"/>
<reference evidence="5" key="1">
    <citation type="journal article" date="2014" name="Proc. Natl. Acad. Sci. U.S.A.">
        <title>Extensive sampling of basidiomycete genomes demonstrates inadequacy of the white-rot/brown-rot paradigm for wood decay fungi.</title>
        <authorList>
            <person name="Riley R."/>
            <person name="Salamov A.A."/>
            <person name="Brown D.W."/>
            <person name="Nagy L.G."/>
            <person name="Floudas D."/>
            <person name="Held B.W."/>
            <person name="Levasseur A."/>
            <person name="Lombard V."/>
            <person name="Morin E."/>
            <person name="Otillar R."/>
            <person name="Lindquist E.A."/>
            <person name="Sun H."/>
            <person name="LaButti K.M."/>
            <person name="Schmutz J."/>
            <person name="Jabbour D."/>
            <person name="Luo H."/>
            <person name="Baker S.E."/>
            <person name="Pisabarro A.G."/>
            <person name="Walton J.D."/>
            <person name="Blanchette R.A."/>
            <person name="Henrissat B."/>
            <person name="Martin F."/>
            <person name="Cullen D."/>
            <person name="Hibbett D.S."/>
            <person name="Grigoriev I.V."/>
        </authorList>
    </citation>
    <scope>NUCLEOTIDE SEQUENCE [LARGE SCALE GENOMIC DNA]</scope>
    <source>
        <strain evidence="5">CBS 339.88</strain>
    </source>
</reference>
<dbReference type="GO" id="GO:0061630">
    <property type="term" value="F:ubiquitin protein ligase activity"/>
    <property type="evidence" value="ECO:0007669"/>
    <property type="project" value="TreeGrafter"/>
</dbReference>
<evidence type="ECO:0000313" key="5">
    <source>
        <dbReference type="Proteomes" id="UP000027222"/>
    </source>
</evidence>
<dbReference type="STRING" id="685588.A0A067SPQ1"/>
<dbReference type="InterPro" id="IPR003105">
    <property type="entry name" value="SRA_YDG"/>
</dbReference>
<organism evidence="4 5">
    <name type="scientific">Galerina marginata (strain CBS 339.88)</name>
    <dbReference type="NCBI Taxonomy" id="685588"/>
    <lineage>
        <taxon>Eukaryota</taxon>
        <taxon>Fungi</taxon>
        <taxon>Dikarya</taxon>
        <taxon>Basidiomycota</taxon>
        <taxon>Agaricomycotina</taxon>
        <taxon>Agaricomycetes</taxon>
        <taxon>Agaricomycetidae</taxon>
        <taxon>Agaricales</taxon>
        <taxon>Agaricineae</taxon>
        <taxon>Strophariaceae</taxon>
        <taxon>Galerina</taxon>
    </lineage>
</organism>
<evidence type="ECO:0000256" key="1">
    <source>
        <dbReference type="ARBA" id="ARBA00023242"/>
    </source>
</evidence>
<dbReference type="InterPro" id="IPR045134">
    <property type="entry name" value="UHRF1/2-like"/>
</dbReference>
<keyword evidence="1 2" id="KW-0539">Nucleus</keyword>
<protein>
    <recommendedName>
        <fullName evidence="3">YDG domain-containing protein</fullName>
    </recommendedName>
</protein>
<dbReference type="Pfam" id="PF02182">
    <property type="entry name" value="SAD_SRA"/>
    <property type="match status" value="1"/>
</dbReference>
<proteinExistence type="predicted"/>
<evidence type="ECO:0000313" key="4">
    <source>
        <dbReference type="EMBL" id="KDR72876.1"/>
    </source>
</evidence>
<dbReference type="Proteomes" id="UP000027222">
    <property type="component" value="Unassembled WGS sequence"/>
</dbReference>
<name>A0A067SPQ1_GALM3</name>
<dbReference type="PROSITE" id="PS51015">
    <property type="entry name" value="YDG"/>
    <property type="match status" value="1"/>
</dbReference>
<comment type="subcellular location">
    <subcellularLocation>
        <location evidence="2">Nucleus</location>
    </subcellularLocation>
</comment>